<dbReference type="AlphaFoldDB" id="A0AA41MIR3"/>
<protein>
    <submittedName>
        <fullName evidence="2">Cytoplasmic protein NCK2</fullName>
    </submittedName>
</protein>
<dbReference type="EMBL" id="JAATJV010191097">
    <property type="protein sequence ID" value="MBZ3872691.1"/>
    <property type="molecule type" value="Genomic_DNA"/>
</dbReference>
<keyword evidence="3" id="KW-1185">Reference proteome</keyword>
<gene>
    <name evidence="2" type="ORF">SUZIE_119205</name>
</gene>
<dbReference type="Proteomes" id="UP001166674">
    <property type="component" value="Unassembled WGS sequence"/>
</dbReference>
<feature type="region of interest" description="Disordered" evidence="1">
    <location>
        <begin position="20"/>
        <end position="40"/>
    </location>
</feature>
<accession>A0AA41MIR3</accession>
<reference evidence="2" key="1">
    <citation type="submission" date="2020-03" db="EMBL/GenBank/DDBJ databases">
        <title>Studies in the Genomics of Life Span.</title>
        <authorList>
            <person name="Glass D."/>
        </authorList>
    </citation>
    <scope>NUCLEOTIDE SEQUENCE</scope>
    <source>
        <strain evidence="2">SUZIE</strain>
        <tissue evidence="2">Muscle</tissue>
    </source>
</reference>
<organism evidence="2 3">
    <name type="scientific">Sciurus carolinensis</name>
    <name type="common">Eastern gray squirrel</name>
    <dbReference type="NCBI Taxonomy" id="30640"/>
    <lineage>
        <taxon>Eukaryota</taxon>
        <taxon>Metazoa</taxon>
        <taxon>Chordata</taxon>
        <taxon>Craniata</taxon>
        <taxon>Vertebrata</taxon>
        <taxon>Euteleostomi</taxon>
        <taxon>Mammalia</taxon>
        <taxon>Eutheria</taxon>
        <taxon>Euarchontoglires</taxon>
        <taxon>Glires</taxon>
        <taxon>Rodentia</taxon>
        <taxon>Sciuromorpha</taxon>
        <taxon>Sciuridae</taxon>
        <taxon>Sciurinae</taxon>
        <taxon>Sciurini</taxon>
        <taxon>Sciurus</taxon>
    </lineage>
</organism>
<evidence type="ECO:0000256" key="1">
    <source>
        <dbReference type="SAM" id="MobiDB-lite"/>
    </source>
</evidence>
<comment type="caution">
    <text evidence="2">The sequence shown here is derived from an EMBL/GenBank/DDBJ whole genome shotgun (WGS) entry which is preliminary data.</text>
</comment>
<proteinExistence type="predicted"/>
<evidence type="ECO:0000313" key="3">
    <source>
        <dbReference type="Proteomes" id="UP001166674"/>
    </source>
</evidence>
<name>A0AA41MIR3_SCICA</name>
<evidence type="ECO:0000313" key="2">
    <source>
        <dbReference type="EMBL" id="MBZ3872691.1"/>
    </source>
</evidence>
<sequence length="65" mass="7402">MEVTQKPENDSRVVEMQKCPGDGPALHPSNAPQISCTRPSRGRRFTGREWYYGNLTRHQAQCTLN</sequence>